<dbReference type="InterPro" id="IPR045584">
    <property type="entry name" value="Pilin-like"/>
</dbReference>
<dbReference type="Pfam" id="PF16732">
    <property type="entry name" value="ComP_DUS"/>
    <property type="match status" value="1"/>
</dbReference>
<reference evidence="3" key="1">
    <citation type="submission" date="2016-06" db="EMBL/GenBank/DDBJ databases">
        <authorList>
            <person name="Hehemann J.-H."/>
            <person name="Arevalo P."/>
            <person name="Datta M.S."/>
            <person name="Polz M.F."/>
        </authorList>
    </citation>
    <scope>NUCLEOTIDE SEQUENCE [LARGE SCALE GENOMIC DNA]</scope>
    <source>
        <strain evidence="3">9CSC122</strain>
    </source>
</reference>
<accession>A0A1B9QTB3</accession>
<dbReference type="EMBL" id="MAJZ01000996">
    <property type="protein sequence ID" value="OCH69546.1"/>
    <property type="molecule type" value="Genomic_DNA"/>
</dbReference>
<keyword evidence="1" id="KW-1133">Transmembrane helix</keyword>
<name>A0A1B9QTB3_9VIBR</name>
<sequence length="142" mass="15527">MIRIISCNLYKKRQVGMTLIELLFTVAIIAILSAIAYPSYTSHVIEAHRTAAKMDMMRIQLLLEEGYVGTYSWSSIVSSGSCTVCDSSSERYQFSVVSSSTSAYTITATAQTDKGQTNDACLSSDHKMTLNAKGETAPSDCW</sequence>
<keyword evidence="3" id="KW-1185">Reference proteome</keyword>
<dbReference type="RefSeq" id="WP_017038869.1">
    <property type="nucleotide sequence ID" value="NZ_JBNGCH010000996.1"/>
</dbReference>
<gene>
    <name evidence="2" type="ORF">A6E14_03555</name>
</gene>
<organism evidence="2 3">
    <name type="scientific">Vibrio genomosp. F10</name>
    <dbReference type="NCBI Taxonomy" id="723171"/>
    <lineage>
        <taxon>Bacteria</taxon>
        <taxon>Pseudomonadati</taxon>
        <taxon>Pseudomonadota</taxon>
        <taxon>Gammaproteobacteria</taxon>
        <taxon>Vibrionales</taxon>
        <taxon>Vibrionaceae</taxon>
        <taxon>Vibrio</taxon>
    </lineage>
</organism>
<dbReference type="Gene3D" id="3.30.700.10">
    <property type="entry name" value="Glycoprotein, Type 4 Pilin"/>
    <property type="match status" value="1"/>
</dbReference>
<protein>
    <submittedName>
        <fullName evidence="2">Prepilin-type N-terminal cleavage/methylation domain-containing protein</fullName>
    </submittedName>
</protein>
<dbReference type="Pfam" id="PF07963">
    <property type="entry name" value="N_methyl"/>
    <property type="match status" value="1"/>
</dbReference>
<keyword evidence="1" id="KW-0472">Membrane</keyword>
<evidence type="ECO:0000313" key="3">
    <source>
        <dbReference type="Proteomes" id="UP000093173"/>
    </source>
</evidence>
<proteinExistence type="predicted"/>
<feature type="transmembrane region" description="Helical" evidence="1">
    <location>
        <begin position="20"/>
        <end position="40"/>
    </location>
</feature>
<dbReference type="AlphaFoldDB" id="A0A1B9QTB3"/>
<dbReference type="InterPro" id="IPR012902">
    <property type="entry name" value="N_methyl_site"/>
</dbReference>
<dbReference type="InterPro" id="IPR031982">
    <property type="entry name" value="PilE-like"/>
</dbReference>
<dbReference type="SUPFAM" id="SSF54523">
    <property type="entry name" value="Pili subunits"/>
    <property type="match status" value="1"/>
</dbReference>
<evidence type="ECO:0000313" key="2">
    <source>
        <dbReference type="EMBL" id="OCH69546.1"/>
    </source>
</evidence>
<evidence type="ECO:0000256" key="1">
    <source>
        <dbReference type="SAM" id="Phobius"/>
    </source>
</evidence>
<keyword evidence="1" id="KW-0812">Transmembrane</keyword>
<dbReference type="NCBIfam" id="TIGR02532">
    <property type="entry name" value="IV_pilin_GFxxxE"/>
    <property type="match status" value="1"/>
</dbReference>
<dbReference type="Proteomes" id="UP000093173">
    <property type="component" value="Unassembled WGS sequence"/>
</dbReference>
<dbReference type="GO" id="GO:0043683">
    <property type="term" value="P:type IV pilus assembly"/>
    <property type="evidence" value="ECO:0007669"/>
    <property type="project" value="InterPro"/>
</dbReference>
<comment type="caution">
    <text evidence="2">The sequence shown here is derived from an EMBL/GenBank/DDBJ whole genome shotgun (WGS) entry which is preliminary data.</text>
</comment>